<dbReference type="GO" id="GO:0008745">
    <property type="term" value="F:N-acetylmuramoyl-L-alanine amidase activity"/>
    <property type="evidence" value="ECO:0007669"/>
    <property type="project" value="UniProtKB-EC"/>
</dbReference>
<dbReference type="EC" id="3.5.1.28" evidence="3"/>
<dbReference type="GO" id="GO:0009254">
    <property type="term" value="P:peptidoglycan turnover"/>
    <property type="evidence" value="ECO:0007669"/>
    <property type="project" value="TreeGrafter"/>
</dbReference>
<gene>
    <name evidence="7" type="ORF">IAA47_02945</name>
</gene>
<evidence type="ECO:0000256" key="1">
    <source>
        <dbReference type="ARBA" id="ARBA00001561"/>
    </source>
</evidence>
<dbReference type="AlphaFoldDB" id="A0A9E2NWY7"/>
<keyword evidence="4" id="KW-0378">Hydrolase</keyword>
<dbReference type="EMBL" id="JAHLFN010000023">
    <property type="protein sequence ID" value="MBU3841932.1"/>
    <property type="molecule type" value="Genomic_DNA"/>
</dbReference>
<comment type="caution">
    <text evidence="7">The sequence shown here is derived from an EMBL/GenBank/DDBJ whole genome shotgun (WGS) entry which is preliminary data.</text>
</comment>
<dbReference type="CDD" id="cd06583">
    <property type="entry name" value="PGRP"/>
    <property type="match status" value="1"/>
</dbReference>
<evidence type="ECO:0000259" key="6">
    <source>
        <dbReference type="SMART" id="SM00644"/>
    </source>
</evidence>
<dbReference type="PROSITE" id="PS51257">
    <property type="entry name" value="PROKAR_LIPOPROTEIN"/>
    <property type="match status" value="1"/>
</dbReference>
<evidence type="ECO:0000256" key="2">
    <source>
        <dbReference type="ARBA" id="ARBA00007553"/>
    </source>
</evidence>
<dbReference type="FunFam" id="3.40.80.10:FF:000003">
    <property type="entry name" value="N-acetylmuramoyl-L-alanine amidase"/>
    <property type="match status" value="1"/>
</dbReference>
<dbReference type="Gene3D" id="3.40.80.10">
    <property type="entry name" value="Peptidoglycan recognition protein-like"/>
    <property type="match status" value="1"/>
</dbReference>
<dbReference type="SUPFAM" id="SSF47090">
    <property type="entry name" value="PGBD-like"/>
    <property type="match status" value="1"/>
</dbReference>
<protein>
    <recommendedName>
        <fullName evidence="3">N-acetylmuramoyl-L-alanine amidase</fullName>
        <ecNumber evidence="3">3.5.1.28</ecNumber>
    </recommendedName>
</protein>
<dbReference type="SUPFAM" id="SSF55846">
    <property type="entry name" value="N-acetylmuramoyl-L-alanine amidase-like"/>
    <property type="match status" value="1"/>
</dbReference>
<dbReference type="InterPro" id="IPR036505">
    <property type="entry name" value="Amidase/PGRP_sf"/>
</dbReference>
<accession>A0A9E2NWY7</accession>
<dbReference type="Pfam" id="PF01510">
    <property type="entry name" value="Amidase_2"/>
    <property type="match status" value="1"/>
</dbReference>
<comment type="catalytic activity">
    <reaction evidence="1">
        <text>Hydrolyzes the link between N-acetylmuramoyl residues and L-amino acid residues in certain cell-wall glycopeptides.</text>
        <dbReference type="EC" id="3.5.1.28"/>
    </reaction>
</comment>
<evidence type="ECO:0000256" key="5">
    <source>
        <dbReference type="ARBA" id="ARBA00023316"/>
    </source>
</evidence>
<reference evidence="7" key="1">
    <citation type="journal article" date="2021" name="PeerJ">
        <title>Extensive microbial diversity within the chicken gut microbiome revealed by metagenomics and culture.</title>
        <authorList>
            <person name="Gilroy R."/>
            <person name="Ravi A."/>
            <person name="Getino M."/>
            <person name="Pursley I."/>
            <person name="Horton D.L."/>
            <person name="Alikhan N.F."/>
            <person name="Baker D."/>
            <person name="Gharbi K."/>
            <person name="Hall N."/>
            <person name="Watson M."/>
            <person name="Adriaenssens E.M."/>
            <person name="Foster-Nyarko E."/>
            <person name="Jarju S."/>
            <person name="Secka A."/>
            <person name="Antonio M."/>
            <person name="Oren A."/>
            <person name="Chaudhuri R.R."/>
            <person name="La Ragione R."/>
            <person name="Hildebrand F."/>
            <person name="Pallen M.J."/>
        </authorList>
    </citation>
    <scope>NUCLEOTIDE SEQUENCE</scope>
    <source>
        <strain evidence="7">A6-441</strain>
    </source>
</reference>
<dbReference type="PANTHER" id="PTHR30417:SF1">
    <property type="entry name" value="N-ACETYLMURAMOYL-L-ALANINE AMIDASE AMID"/>
    <property type="match status" value="1"/>
</dbReference>
<evidence type="ECO:0000313" key="7">
    <source>
        <dbReference type="EMBL" id="MBU3841932.1"/>
    </source>
</evidence>
<reference evidence="7" key="2">
    <citation type="submission" date="2021-04" db="EMBL/GenBank/DDBJ databases">
        <authorList>
            <person name="Gilroy R."/>
        </authorList>
    </citation>
    <scope>NUCLEOTIDE SEQUENCE</scope>
    <source>
        <strain evidence="7">A6-441</strain>
    </source>
</reference>
<comment type="similarity">
    <text evidence="2">Belongs to the N-acetylmuramoyl-L-alanine amidase 2 family.</text>
</comment>
<proteinExistence type="inferred from homology"/>
<name>A0A9E2NWY7_9FUSO</name>
<sequence>MGKYLIILFLQSLLLSSCTSINYSIDTKKYSAKSQNERIRFIIIHYTATTDEVGLRALTQGGVSSHFFISSKDEEPIYNLVPLDKRAWHAGISEFGGRNNLNDTSIGIEITSYGVRDEKKDIKDYGFFIPEDKYIEFTEGQIKKLARLLTNLISQYNIKPTDILGHSDIAPTRKIDPGPKFPWERLFKEYGIGAWYNEKDKKFFMNKKLYSVTPIFKIKEEFRKYGYKINSTNEWDEESRRVIYSFQSHFNPKGLSGNMDLETFAILKALNKKYK</sequence>
<keyword evidence="5" id="KW-0961">Cell wall biogenesis/degradation</keyword>
<dbReference type="Gene3D" id="1.10.101.10">
    <property type="entry name" value="PGBD-like superfamily/PGBD"/>
    <property type="match status" value="1"/>
</dbReference>
<dbReference type="InterPro" id="IPR002502">
    <property type="entry name" value="Amidase_domain"/>
</dbReference>
<evidence type="ECO:0000256" key="3">
    <source>
        <dbReference type="ARBA" id="ARBA00011901"/>
    </source>
</evidence>
<dbReference type="GO" id="GO:0071555">
    <property type="term" value="P:cell wall organization"/>
    <property type="evidence" value="ECO:0007669"/>
    <property type="project" value="UniProtKB-KW"/>
</dbReference>
<dbReference type="GO" id="GO:0009253">
    <property type="term" value="P:peptidoglycan catabolic process"/>
    <property type="evidence" value="ECO:0007669"/>
    <property type="project" value="InterPro"/>
</dbReference>
<organism evidence="7 8">
    <name type="scientific">Candidatus Fusobacterium pullicola</name>
    <dbReference type="NCBI Taxonomy" id="2838601"/>
    <lineage>
        <taxon>Bacteria</taxon>
        <taxon>Fusobacteriati</taxon>
        <taxon>Fusobacteriota</taxon>
        <taxon>Fusobacteriia</taxon>
        <taxon>Fusobacteriales</taxon>
        <taxon>Fusobacteriaceae</taxon>
        <taxon>Fusobacterium</taxon>
    </lineage>
</organism>
<dbReference type="SMART" id="SM00644">
    <property type="entry name" value="Ami_2"/>
    <property type="match status" value="1"/>
</dbReference>
<evidence type="ECO:0000256" key="4">
    <source>
        <dbReference type="ARBA" id="ARBA00022801"/>
    </source>
</evidence>
<dbReference type="InterPro" id="IPR051206">
    <property type="entry name" value="NAMLAA_amidase_2"/>
</dbReference>
<dbReference type="InterPro" id="IPR036365">
    <property type="entry name" value="PGBD-like_sf"/>
</dbReference>
<feature type="domain" description="N-acetylmuramoyl-L-alanine amidase" evidence="6">
    <location>
        <begin position="27"/>
        <end position="178"/>
    </location>
</feature>
<dbReference type="Proteomes" id="UP000724657">
    <property type="component" value="Unassembled WGS sequence"/>
</dbReference>
<dbReference type="InterPro" id="IPR036366">
    <property type="entry name" value="PGBDSf"/>
</dbReference>
<dbReference type="PANTHER" id="PTHR30417">
    <property type="entry name" value="N-ACETYLMURAMOYL-L-ALANINE AMIDASE AMID"/>
    <property type="match status" value="1"/>
</dbReference>
<evidence type="ECO:0000313" key="8">
    <source>
        <dbReference type="Proteomes" id="UP000724657"/>
    </source>
</evidence>